<reference evidence="2" key="1">
    <citation type="journal article" date="2017" name="Nat. Microbiol.">
        <title>Global analysis of biosynthetic gene clusters reveals vast potential of secondary metabolite production in Penicillium species.</title>
        <authorList>
            <person name="Nielsen J.C."/>
            <person name="Grijseels S."/>
            <person name="Prigent S."/>
            <person name="Ji B."/>
            <person name="Dainat J."/>
            <person name="Nielsen K.F."/>
            <person name="Frisvad J.C."/>
            <person name="Workman M."/>
            <person name="Nielsen J."/>
        </authorList>
    </citation>
    <scope>NUCLEOTIDE SEQUENCE [LARGE SCALE GENOMIC DNA]</scope>
    <source>
        <strain evidence="2">IBT 11843</strain>
    </source>
</reference>
<dbReference type="OrthoDB" id="76567at2759"/>
<dbReference type="AlphaFoldDB" id="A0A1V6PE38"/>
<gene>
    <name evidence="1" type="ORF">PENDEC_c008G00410</name>
</gene>
<organism evidence="1 2">
    <name type="scientific">Penicillium decumbens</name>
    <dbReference type="NCBI Taxonomy" id="69771"/>
    <lineage>
        <taxon>Eukaryota</taxon>
        <taxon>Fungi</taxon>
        <taxon>Dikarya</taxon>
        <taxon>Ascomycota</taxon>
        <taxon>Pezizomycotina</taxon>
        <taxon>Eurotiomycetes</taxon>
        <taxon>Eurotiomycetidae</taxon>
        <taxon>Eurotiales</taxon>
        <taxon>Aspergillaceae</taxon>
        <taxon>Penicillium</taxon>
    </lineage>
</organism>
<dbReference type="EMBL" id="MDYL01000008">
    <property type="protein sequence ID" value="OQD75017.1"/>
    <property type="molecule type" value="Genomic_DNA"/>
</dbReference>
<sequence>MPDSVIESEGLPPNIHHYPYKGRDDYEEIWNYEHSLPDRLEYFLITNIGKAAFEHNFLNNEEHLFRNSWKDYFISTNSLLIRMPTKPHERAARNFGYYVKKEADLISPECRLVLCGSSDIHSDTRVKRPDESFLPRTLQNREDPTVVVEVALSESSTDLQKSAECYLNNSNGVVKAVITIRLQHKQEMVLRRWCIRNGAPVIDQETIIVKRRRKTRSNQDTLHFTNAPFIIPFQDLYLRQPAPGTDEGDVKLTQNVLTMLLTGNHRPIRLHKFQVGYVTIPEDWTVADYPVIENLDEDQPDREATTSWRDKLTRLRTHTQVRSETFNSVCGIKWLYLVDEGYFLTGKPWPMSAHGSP</sequence>
<evidence type="ECO:0000313" key="1">
    <source>
        <dbReference type="EMBL" id="OQD75017.1"/>
    </source>
</evidence>
<proteinExistence type="predicted"/>
<accession>A0A1V6PE38</accession>
<evidence type="ECO:0000313" key="2">
    <source>
        <dbReference type="Proteomes" id="UP000191522"/>
    </source>
</evidence>
<keyword evidence="2" id="KW-1185">Reference proteome</keyword>
<dbReference type="Proteomes" id="UP000191522">
    <property type="component" value="Unassembled WGS sequence"/>
</dbReference>
<name>A0A1V6PE38_PENDC</name>
<comment type="caution">
    <text evidence="1">The sequence shown here is derived from an EMBL/GenBank/DDBJ whole genome shotgun (WGS) entry which is preliminary data.</text>
</comment>
<protein>
    <submittedName>
        <fullName evidence="1">Uncharacterized protein</fullName>
    </submittedName>
</protein>